<reference evidence="1 2" key="1">
    <citation type="journal article" date="2019" name="Nat. Med.">
        <title>A library of human gut bacterial isolates paired with longitudinal multiomics data enables mechanistic microbiome research.</title>
        <authorList>
            <person name="Poyet M."/>
            <person name="Groussin M."/>
            <person name="Gibbons S.M."/>
            <person name="Avila-Pacheco J."/>
            <person name="Jiang X."/>
            <person name="Kearney S.M."/>
            <person name="Perrotta A.R."/>
            <person name="Berdy B."/>
            <person name="Zhao S."/>
            <person name="Lieberman T.D."/>
            <person name="Swanson P.K."/>
            <person name="Smith M."/>
            <person name="Roesemann S."/>
            <person name="Alexander J.E."/>
            <person name="Rich S.A."/>
            <person name="Livny J."/>
            <person name="Vlamakis H."/>
            <person name="Clish C."/>
            <person name="Bullock K."/>
            <person name="Deik A."/>
            <person name="Scott J."/>
            <person name="Pierce K.A."/>
            <person name="Xavier R.J."/>
            <person name="Alm E.J."/>
        </authorList>
    </citation>
    <scope>NUCLEOTIDE SEQUENCE [LARGE SCALE GENOMIC DNA]</scope>
    <source>
        <strain evidence="1 2">BIOML-A1</strain>
    </source>
</reference>
<dbReference type="AlphaFoldDB" id="A0A844KRV4"/>
<dbReference type="EMBL" id="WNAL01000050">
    <property type="protein sequence ID" value="MTR83086.1"/>
    <property type="molecule type" value="Genomic_DNA"/>
</dbReference>
<sequence length="49" mass="5514">MILELKVDHTPDEAIAQIKDKKYALRFAPKIAGNREYTGRILAVGIFVV</sequence>
<comment type="caution">
    <text evidence="1">The sequence shown here is derived from an EMBL/GenBank/DDBJ whole genome shotgun (WGS) entry which is preliminary data.</text>
</comment>
<evidence type="ECO:0000313" key="1">
    <source>
        <dbReference type="EMBL" id="MTR83086.1"/>
    </source>
</evidence>
<proteinExistence type="predicted"/>
<dbReference type="GeneID" id="99747314"/>
<evidence type="ECO:0000313" key="2">
    <source>
        <dbReference type="Proteomes" id="UP000446657"/>
    </source>
</evidence>
<dbReference type="Proteomes" id="UP000446657">
    <property type="component" value="Unassembled WGS sequence"/>
</dbReference>
<accession>A0A844KRV4</accession>
<organism evidence="1 2">
    <name type="scientific">Roseburia faecis</name>
    <dbReference type="NCBI Taxonomy" id="301302"/>
    <lineage>
        <taxon>Bacteria</taxon>
        <taxon>Bacillati</taxon>
        <taxon>Bacillota</taxon>
        <taxon>Clostridia</taxon>
        <taxon>Lachnospirales</taxon>
        <taxon>Lachnospiraceae</taxon>
        <taxon>Roseburia</taxon>
    </lineage>
</organism>
<gene>
    <name evidence="1" type="ORF">GMD30_15690</name>
</gene>
<dbReference type="RefSeq" id="WP_155177682.1">
    <property type="nucleotide sequence ID" value="NZ_JADNAB010000009.1"/>
</dbReference>
<name>A0A844KRV4_9FIRM</name>
<protein>
    <submittedName>
        <fullName evidence="1">Uncharacterized protein</fullName>
    </submittedName>
</protein>